<evidence type="ECO:0000256" key="5">
    <source>
        <dbReference type="ARBA" id="ARBA00023306"/>
    </source>
</evidence>
<feature type="compositionally biased region" description="Basic and acidic residues" evidence="6">
    <location>
        <begin position="1"/>
        <end position="29"/>
    </location>
</feature>
<dbReference type="EMBL" id="JBHTHQ010000021">
    <property type="protein sequence ID" value="MFD0705157.1"/>
    <property type="molecule type" value="Genomic_DNA"/>
</dbReference>
<feature type="domain" description="POTRA" evidence="9">
    <location>
        <begin position="143"/>
        <end position="208"/>
    </location>
</feature>
<feature type="compositionally biased region" description="Polar residues" evidence="6">
    <location>
        <begin position="43"/>
        <end position="52"/>
    </location>
</feature>
<accession>A0ABW2Y4I5</accession>
<reference evidence="11" key="1">
    <citation type="journal article" date="2019" name="Int. J. Syst. Evol. Microbiol.">
        <title>The Global Catalogue of Microorganisms (GCM) 10K type strain sequencing project: providing services to taxonomists for standard genome sequencing and annotation.</title>
        <authorList>
            <consortium name="The Broad Institute Genomics Platform"/>
            <consortium name="The Broad Institute Genome Sequencing Center for Infectious Disease"/>
            <person name="Wu L."/>
            <person name="Ma J."/>
        </authorList>
    </citation>
    <scope>NUCLEOTIDE SEQUENCE [LARGE SCALE GENOMIC DNA]</scope>
    <source>
        <strain evidence="11">CCM 8604</strain>
    </source>
</reference>
<dbReference type="Proteomes" id="UP001597036">
    <property type="component" value="Unassembled WGS sequence"/>
</dbReference>
<keyword evidence="3 7" id="KW-0812">Transmembrane</keyword>
<keyword evidence="7" id="KW-0472">Membrane</keyword>
<dbReference type="PANTHER" id="PTHR37820:SF1">
    <property type="entry name" value="CELL DIVISION PROTEIN FTSQ"/>
    <property type="match status" value="1"/>
</dbReference>
<feature type="region of interest" description="Disordered" evidence="6">
    <location>
        <begin position="1"/>
        <end position="58"/>
    </location>
</feature>
<dbReference type="InterPro" id="IPR013685">
    <property type="entry name" value="POTRA_FtsQ_type"/>
</dbReference>
<evidence type="ECO:0000313" key="11">
    <source>
        <dbReference type="Proteomes" id="UP001597036"/>
    </source>
</evidence>
<gene>
    <name evidence="10" type="ORF">ACFQY8_05300</name>
</gene>
<comment type="caution">
    <text evidence="10">The sequence shown here is derived from an EMBL/GenBank/DDBJ whole genome shotgun (WGS) entry which is preliminary data.</text>
</comment>
<keyword evidence="2 10" id="KW-0132">Cell division</keyword>
<evidence type="ECO:0000259" key="8">
    <source>
        <dbReference type="Pfam" id="PF03799"/>
    </source>
</evidence>
<keyword evidence="1" id="KW-1003">Cell membrane</keyword>
<dbReference type="PANTHER" id="PTHR37820">
    <property type="entry name" value="CELL DIVISION PROTEIN DIVIB"/>
    <property type="match status" value="1"/>
</dbReference>
<dbReference type="RefSeq" id="WP_377938852.1">
    <property type="nucleotide sequence ID" value="NZ_JBHTHQ010000021.1"/>
</dbReference>
<name>A0ABW2Y4I5_9BIFI</name>
<evidence type="ECO:0000256" key="1">
    <source>
        <dbReference type="ARBA" id="ARBA00022475"/>
    </source>
</evidence>
<dbReference type="Gene3D" id="3.10.20.310">
    <property type="entry name" value="membrane protein fhac"/>
    <property type="match status" value="1"/>
</dbReference>
<dbReference type="Pfam" id="PF08478">
    <property type="entry name" value="POTRA_1"/>
    <property type="match status" value="1"/>
</dbReference>
<keyword evidence="5" id="KW-0131">Cell cycle</keyword>
<dbReference type="Pfam" id="PF03799">
    <property type="entry name" value="FtsQ_DivIB_C"/>
    <property type="match status" value="1"/>
</dbReference>
<evidence type="ECO:0000256" key="6">
    <source>
        <dbReference type="SAM" id="MobiDB-lite"/>
    </source>
</evidence>
<evidence type="ECO:0000256" key="4">
    <source>
        <dbReference type="ARBA" id="ARBA00022989"/>
    </source>
</evidence>
<evidence type="ECO:0000259" key="9">
    <source>
        <dbReference type="Pfam" id="PF08478"/>
    </source>
</evidence>
<dbReference type="GO" id="GO:0051301">
    <property type="term" value="P:cell division"/>
    <property type="evidence" value="ECO:0007669"/>
    <property type="project" value="UniProtKB-KW"/>
</dbReference>
<evidence type="ECO:0000256" key="2">
    <source>
        <dbReference type="ARBA" id="ARBA00022618"/>
    </source>
</evidence>
<dbReference type="InterPro" id="IPR050487">
    <property type="entry name" value="FtsQ_DivIB"/>
</dbReference>
<evidence type="ECO:0000256" key="7">
    <source>
        <dbReference type="SAM" id="Phobius"/>
    </source>
</evidence>
<sequence length="343" mass="38313">MNDSKPRTVRSSRESHDDYAEHSSRELHKAPRTRQTRVVRASVLSSTPSSQFHADEKSDVNNVDIVDAQQLKPENESFIDSTRTSQLKPRRKVVNIKKRAAEARRARWQYWLIRIGITVGTVLGVIFAVWALIFSPLLKLQAQEIRVIGTHTWVQVAQVQKYTTPEVGKSLIVINDTDIAKKIDDIPGVASVKVDKQFPHGLQVTVTEETPTVILHVRDSRTYVAVDSKARQIAVKNATTQGVPVIEVKTIRNALKSQAVKQAIAVLAALKAEYRTIITHVTADTQDSVTTVMSNGYTVMWGDSTSMETKQKEVDQIIQQLNNENEHGGRIDVSAPSRPIVKQ</sequence>
<keyword evidence="4 7" id="KW-1133">Transmembrane helix</keyword>
<evidence type="ECO:0000256" key="3">
    <source>
        <dbReference type="ARBA" id="ARBA00022692"/>
    </source>
</evidence>
<keyword evidence="11" id="KW-1185">Reference proteome</keyword>
<feature type="domain" description="Cell division protein FtsQ/DivIB C-terminal" evidence="8">
    <location>
        <begin position="222"/>
        <end position="333"/>
    </location>
</feature>
<feature type="transmembrane region" description="Helical" evidence="7">
    <location>
        <begin position="111"/>
        <end position="133"/>
    </location>
</feature>
<organism evidence="10 11">
    <name type="scientific">Alloscardovia venturai</name>
    <dbReference type="NCBI Taxonomy" id="1769421"/>
    <lineage>
        <taxon>Bacteria</taxon>
        <taxon>Bacillati</taxon>
        <taxon>Actinomycetota</taxon>
        <taxon>Actinomycetes</taxon>
        <taxon>Bifidobacteriales</taxon>
        <taxon>Bifidobacteriaceae</taxon>
        <taxon>Alloscardovia</taxon>
    </lineage>
</organism>
<protein>
    <submittedName>
        <fullName evidence="10">Cell division protein FtsQ/DivIB</fullName>
    </submittedName>
</protein>
<dbReference type="InterPro" id="IPR005548">
    <property type="entry name" value="Cell_div_FtsQ/DivIB_C"/>
</dbReference>
<evidence type="ECO:0000313" key="10">
    <source>
        <dbReference type="EMBL" id="MFD0705157.1"/>
    </source>
</evidence>
<proteinExistence type="predicted"/>